<evidence type="ECO:0000256" key="5">
    <source>
        <dbReference type="SAM" id="SignalP"/>
    </source>
</evidence>
<evidence type="ECO:0000256" key="4">
    <source>
        <dbReference type="SAM" id="Phobius"/>
    </source>
</evidence>
<dbReference type="PROSITE" id="PS50070">
    <property type="entry name" value="KRINGLE_2"/>
    <property type="match status" value="1"/>
</dbReference>
<dbReference type="InterPro" id="IPR013806">
    <property type="entry name" value="Kringle-like"/>
</dbReference>
<gene>
    <name evidence="7" type="ORF">CBOVIS_LOCUS6418</name>
</gene>
<feature type="transmembrane region" description="Helical" evidence="4">
    <location>
        <begin position="208"/>
        <end position="229"/>
    </location>
</feature>
<feature type="chain" id="PRO_5035764440" description="Kringle domain-containing protein" evidence="5">
    <location>
        <begin position="16"/>
        <end position="268"/>
    </location>
</feature>
<evidence type="ECO:0000256" key="3">
    <source>
        <dbReference type="PROSITE-ProRule" id="PRU00121"/>
    </source>
</evidence>
<comment type="caution">
    <text evidence="7">The sequence shown here is derived from an EMBL/GenBank/DDBJ whole genome shotgun (WGS) entry which is preliminary data.</text>
</comment>
<dbReference type="InterPro" id="IPR038178">
    <property type="entry name" value="Kringle_sf"/>
</dbReference>
<dbReference type="Proteomes" id="UP000494206">
    <property type="component" value="Unassembled WGS sequence"/>
</dbReference>
<keyword evidence="2" id="KW-1015">Disulfide bond</keyword>
<dbReference type="SUPFAM" id="SSF57440">
    <property type="entry name" value="Kringle-like"/>
    <property type="match status" value="1"/>
</dbReference>
<dbReference type="OrthoDB" id="5772810at2759"/>
<feature type="domain" description="Kringle" evidence="6">
    <location>
        <begin position="44"/>
        <end position="142"/>
    </location>
</feature>
<reference evidence="7 8" key="1">
    <citation type="submission" date="2020-04" db="EMBL/GenBank/DDBJ databases">
        <authorList>
            <person name="Laetsch R D."/>
            <person name="Stevens L."/>
            <person name="Kumar S."/>
            <person name="Blaxter L. M."/>
        </authorList>
    </citation>
    <scope>NUCLEOTIDE SEQUENCE [LARGE SCALE GENOMIC DNA]</scope>
</reference>
<evidence type="ECO:0000313" key="8">
    <source>
        <dbReference type="Proteomes" id="UP000494206"/>
    </source>
</evidence>
<dbReference type="InterPro" id="IPR000001">
    <property type="entry name" value="Kringle"/>
</dbReference>
<dbReference type="EMBL" id="CADEPM010000004">
    <property type="protein sequence ID" value="CAB3404023.1"/>
    <property type="molecule type" value="Genomic_DNA"/>
</dbReference>
<evidence type="ECO:0000259" key="6">
    <source>
        <dbReference type="PROSITE" id="PS50070"/>
    </source>
</evidence>
<dbReference type="Pfam" id="PF25866">
    <property type="entry name" value="Kringle_2"/>
    <property type="match status" value="1"/>
</dbReference>
<feature type="signal peptide" evidence="5">
    <location>
        <begin position="1"/>
        <end position="15"/>
    </location>
</feature>
<keyword evidence="1 3" id="KW-0420">Kringle</keyword>
<dbReference type="AlphaFoldDB" id="A0A8S1EWX0"/>
<keyword evidence="8" id="KW-1185">Reference proteome</keyword>
<name>A0A8S1EWX0_9PELO</name>
<evidence type="ECO:0000256" key="2">
    <source>
        <dbReference type="ARBA" id="ARBA00023157"/>
    </source>
</evidence>
<evidence type="ECO:0000256" key="1">
    <source>
        <dbReference type="ARBA" id="ARBA00022572"/>
    </source>
</evidence>
<accession>A0A8S1EWX0</accession>
<keyword evidence="4" id="KW-1133">Transmembrane helix</keyword>
<dbReference type="Gene3D" id="2.40.20.10">
    <property type="entry name" value="Plasminogen Kringle 4"/>
    <property type="match status" value="1"/>
</dbReference>
<keyword evidence="4" id="KW-0472">Membrane</keyword>
<comment type="caution">
    <text evidence="3">Lacks conserved residue(s) required for the propagation of feature annotation.</text>
</comment>
<proteinExistence type="predicted"/>
<keyword evidence="4" id="KW-0812">Transmembrane</keyword>
<dbReference type="InterPro" id="IPR058845">
    <property type="entry name" value="Kringle_2"/>
</dbReference>
<evidence type="ECO:0000313" key="7">
    <source>
        <dbReference type="EMBL" id="CAB3404023.1"/>
    </source>
</evidence>
<sequence length="268" mass="31447">MLISLLLLFIPYCYSILYNGKYFEIKDRINVECIRKNNLQEYKYLGNKNKTVSGQNCETWNTVTKSWFNSATVDAKKLASTTEHLYHSSCRNLKLEEGHPFFGKYSSGPDGAPSITSGKFGPWCYIIDNGKYTPAFCFEHCDESKIVVPHITRKIQTGYSYPKLNYNRMLLDPIDKLFKKYNFGDRKYYEFLPSKYVSPGYIRFRRNMFFGLCITVVVVIFWVSICYIMKKRSVALYRKRQKALEEFYSSTNIGDIRLRIEMEREANA</sequence>
<organism evidence="7 8">
    <name type="scientific">Caenorhabditis bovis</name>
    <dbReference type="NCBI Taxonomy" id="2654633"/>
    <lineage>
        <taxon>Eukaryota</taxon>
        <taxon>Metazoa</taxon>
        <taxon>Ecdysozoa</taxon>
        <taxon>Nematoda</taxon>
        <taxon>Chromadorea</taxon>
        <taxon>Rhabditida</taxon>
        <taxon>Rhabditina</taxon>
        <taxon>Rhabditomorpha</taxon>
        <taxon>Rhabditoidea</taxon>
        <taxon>Rhabditidae</taxon>
        <taxon>Peloderinae</taxon>
        <taxon>Caenorhabditis</taxon>
    </lineage>
</organism>
<keyword evidence="5" id="KW-0732">Signal</keyword>
<protein>
    <recommendedName>
        <fullName evidence="6">Kringle domain-containing protein</fullName>
    </recommendedName>
</protein>